<accession>A0A147BUQ0</accession>
<dbReference type="AlphaFoldDB" id="A0A147BUQ0"/>
<name>A0A147BUQ0_IXORI</name>
<reference evidence="1" key="1">
    <citation type="journal article" date="2018" name="PLoS Negl. Trop. Dis.">
        <title>Sialome diversity of ticks revealed by RNAseq of single tick salivary glands.</title>
        <authorList>
            <person name="Perner J."/>
            <person name="Kropackova S."/>
            <person name="Kopacek P."/>
            <person name="Ribeiro J.M."/>
        </authorList>
    </citation>
    <scope>NUCLEOTIDE SEQUENCE</scope>
    <source>
        <strain evidence="1">Siblings of single egg batch collected in Ceske Budejovice</strain>
        <tissue evidence="1">Salivary glands</tissue>
    </source>
</reference>
<proteinExistence type="predicted"/>
<protein>
    <submittedName>
        <fullName evidence="1">Putative netrin 1</fullName>
    </submittedName>
</protein>
<evidence type="ECO:0000313" key="1">
    <source>
        <dbReference type="EMBL" id="JAR94262.1"/>
    </source>
</evidence>
<dbReference type="EMBL" id="GEGO01001142">
    <property type="protein sequence ID" value="JAR94262.1"/>
    <property type="molecule type" value="Transcribed_RNA"/>
</dbReference>
<organism evidence="1">
    <name type="scientific">Ixodes ricinus</name>
    <name type="common">Common tick</name>
    <name type="synonym">Acarus ricinus</name>
    <dbReference type="NCBI Taxonomy" id="34613"/>
    <lineage>
        <taxon>Eukaryota</taxon>
        <taxon>Metazoa</taxon>
        <taxon>Ecdysozoa</taxon>
        <taxon>Arthropoda</taxon>
        <taxon>Chelicerata</taxon>
        <taxon>Arachnida</taxon>
        <taxon>Acari</taxon>
        <taxon>Parasitiformes</taxon>
        <taxon>Ixodida</taxon>
        <taxon>Ixodoidea</taxon>
        <taxon>Ixodidae</taxon>
        <taxon>Ixodinae</taxon>
        <taxon>Ixodes</taxon>
    </lineage>
</organism>
<sequence>MWSTRTCASWATWYSTCGTAEARKPSWRTILQVRRTPSSGTSRCSSMCLTWSLASWRRTCTTTSPAWRPSCRTLQRPRSSASSTRWTSCPRRRGSGFFSFGKRTSTSFPSPWSVHASRRLYGTRLSIRHGPPLCTRWCPTSSSWRPTSNSSPTS</sequence>